<feature type="region of interest" description="Disordered" evidence="1">
    <location>
        <begin position="13"/>
        <end position="55"/>
    </location>
</feature>
<feature type="compositionally biased region" description="Gly residues" evidence="1">
    <location>
        <begin position="19"/>
        <end position="43"/>
    </location>
</feature>
<comment type="caution">
    <text evidence="2">The sequence shown here is derived from an EMBL/GenBank/DDBJ whole genome shotgun (WGS) entry which is preliminary data.</text>
</comment>
<proteinExistence type="predicted"/>
<evidence type="ECO:0000256" key="1">
    <source>
        <dbReference type="SAM" id="MobiDB-lite"/>
    </source>
</evidence>
<dbReference type="Proteomes" id="UP000235363">
    <property type="component" value="Unassembled WGS sequence"/>
</dbReference>
<protein>
    <submittedName>
        <fullName evidence="2">PE-PGRS family protein</fullName>
    </submittedName>
</protein>
<name>A0A2N6SZQ8_9CORY</name>
<reference evidence="2 3" key="1">
    <citation type="submission" date="2017-09" db="EMBL/GenBank/DDBJ databases">
        <title>Bacterial strain isolated from the female urinary microbiota.</title>
        <authorList>
            <person name="Thomas-White K."/>
            <person name="Kumar N."/>
            <person name="Forster S."/>
            <person name="Putonti C."/>
            <person name="Lawley T."/>
            <person name="Wolfe A.J."/>
        </authorList>
    </citation>
    <scope>NUCLEOTIDE SEQUENCE [LARGE SCALE GENOMIC DNA]</scope>
    <source>
        <strain evidence="2 3">UMB0908</strain>
    </source>
</reference>
<gene>
    <name evidence="2" type="ORF">CJ204_05260</name>
</gene>
<evidence type="ECO:0000313" key="2">
    <source>
        <dbReference type="EMBL" id="PMC62554.1"/>
    </source>
</evidence>
<evidence type="ECO:0000313" key="3">
    <source>
        <dbReference type="Proteomes" id="UP000235363"/>
    </source>
</evidence>
<organism evidence="2 3">
    <name type="scientific">Corynebacterium xerosis</name>
    <dbReference type="NCBI Taxonomy" id="1725"/>
    <lineage>
        <taxon>Bacteria</taxon>
        <taxon>Bacillati</taxon>
        <taxon>Actinomycetota</taxon>
        <taxon>Actinomycetes</taxon>
        <taxon>Mycobacteriales</taxon>
        <taxon>Corynebacteriaceae</taxon>
        <taxon>Corynebacterium</taxon>
    </lineage>
</organism>
<dbReference type="AlphaFoldDB" id="A0A2N6SZQ8"/>
<sequence length="55" mass="4681">MVVGFDGGAARARCEARGSNGGDGGDGGGGGGGGDGGDGGDGGGGKRRGGAVGAS</sequence>
<dbReference type="EMBL" id="PNHF01000009">
    <property type="protein sequence ID" value="PMC62554.1"/>
    <property type="molecule type" value="Genomic_DNA"/>
</dbReference>
<accession>A0A2N6SZQ8</accession>